<feature type="chain" id="PRO_5040481689" description="lytic cellulose monooxygenase (C4-dehydrogenating)" evidence="17">
    <location>
        <begin position="22"/>
        <end position="270"/>
    </location>
</feature>
<comment type="similarity">
    <text evidence="13">Belongs to the polysaccharide monooxygenase AA9 family.</text>
</comment>
<evidence type="ECO:0000256" key="5">
    <source>
        <dbReference type="ARBA" id="ARBA00022729"/>
    </source>
</evidence>
<keyword evidence="4" id="KW-0479">Metal-binding</keyword>
<dbReference type="Proteomes" id="UP000777438">
    <property type="component" value="Unassembled WGS sequence"/>
</dbReference>
<comment type="subcellular location">
    <subcellularLocation>
        <location evidence="2">Secreted</location>
    </subcellularLocation>
</comment>
<keyword evidence="20" id="KW-1185">Reference proteome</keyword>
<evidence type="ECO:0000259" key="18">
    <source>
        <dbReference type="Pfam" id="PF03443"/>
    </source>
</evidence>
<dbReference type="GO" id="GO:0005576">
    <property type="term" value="C:extracellular region"/>
    <property type="evidence" value="ECO:0007669"/>
    <property type="project" value="UniProtKB-SubCell"/>
</dbReference>
<comment type="catalytic activity">
    <reaction evidence="14">
        <text>[(1-&gt;4)-beta-D-glucosyl]n+m + reduced acceptor + O2 = 4-dehydro-beta-D-glucosyl-[(1-&gt;4)-beta-D-glucosyl]n-1 + [(1-&gt;4)-beta-D-glucosyl]m + acceptor + H2O.</text>
        <dbReference type="EC" id="1.14.99.56"/>
    </reaction>
</comment>
<dbReference type="EMBL" id="JAGPYM010000006">
    <property type="protein sequence ID" value="KAH6893289.1"/>
    <property type="molecule type" value="Genomic_DNA"/>
</dbReference>
<evidence type="ECO:0000256" key="11">
    <source>
        <dbReference type="ARBA" id="ARBA00023277"/>
    </source>
</evidence>
<evidence type="ECO:0000256" key="4">
    <source>
        <dbReference type="ARBA" id="ARBA00022723"/>
    </source>
</evidence>
<evidence type="ECO:0000256" key="6">
    <source>
        <dbReference type="ARBA" id="ARBA00023001"/>
    </source>
</evidence>
<evidence type="ECO:0000313" key="20">
    <source>
        <dbReference type="Proteomes" id="UP000777438"/>
    </source>
</evidence>
<evidence type="ECO:0000256" key="3">
    <source>
        <dbReference type="ARBA" id="ARBA00022525"/>
    </source>
</evidence>
<keyword evidence="8" id="KW-0186">Copper</keyword>
<keyword evidence="9" id="KW-0503">Monooxygenase</keyword>
<keyword evidence="12" id="KW-0624">Polysaccharide degradation</keyword>
<accession>A0A9P8WA09</accession>
<evidence type="ECO:0000256" key="2">
    <source>
        <dbReference type="ARBA" id="ARBA00004613"/>
    </source>
</evidence>
<dbReference type="PROSITE" id="PS51257">
    <property type="entry name" value="PROKAR_LIPOPROTEIN"/>
    <property type="match status" value="1"/>
</dbReference>
<dbReference type="PANTHER" id="PTHR33353">
    <property type="entry name" value="PUTATIVE (AFU_ORTHOLOGUE AFUA_1G12560)-RELATED"/>
    <property type="match status" value="1"/>
</dbReference>
<evidence type="ECO:0000256" key="13">
    <source>
        <dbReference type="ARBA" id="ARBA00044502"/>
    </source>
</evidence>
<dbReference type="GO" id="GO:0046872">
    <property type="term" value="F:metal ion binding"/>
    <property type="evidence" value="ECO:0007669"/>
    <property type="project" value="UniProtKB-KW"/>
</dbReference>
<dbReference type="Gene3D" id="2.70.50.70">
    <property type="match status" value="1"/>
</dbReference>
<gene>
    <name evidence="19" type="ORF">B0T10DRAFT_269618</name>
</gene>
<feature type="region of interest" description="Disordered" evidence="16">
    <location>
        <begin position="249"/>
        <end position="270"/>
    </location>
</feature>
<sequence length="270" mass="29709">MTFTKISTLVAVLASCSSVTAHGHVQNLVINGVWYQGYDSVNFPYQRNPPTVAGWTIEQKDNGFVSPHAYYEPDIICHRDAVPAKGHVEVAAGDTITIQWSEWPDNHHGPILDYLANCHGPCEEVDKTTLEFFKIDALGVVDRGRPGTYADDILIDNGYAWNVRIPENIAEGNYILRHEIIALHNAIEKFGAQNYPQCFNLKITGEGSDHPEGVNGMSLYDPEDEGLYINIYSNPADYKVPGPPIIEGGVTSVKQEPSSATRTASATTTY</sequence>
<keyword evidence="19" id="KW-0378">Hydrolase</keyword>
<dbReference type="AlphaFoldDB" id="A0A9P8WA09"/>
<dbReference type="Pfam" id="PF03443">
    <property type="entry name" value="AA9"/>
    <property type="match status" value="1"/>
</dbReference>
<evidence type="ECO:0000256" key="1">
    <source>
        <dbReference type="ARBA" id="ARBA00001973"/>
    </source>
</evidence>
<evidence type="ECO:0000256" key="12">
    <source>
        <dbReference type="ARBA" id="ARBA00023326"/>
    </source>
</evidence>
<reference evidence="19 20" key="1">
    <citation type="journal article" date="2021" name="Nat. Commun.">
        <title>Genetic determinants of endophytism in the Arabidopsis root mycobiome.</title>
        <authorList>
            <person name="Mesny F."/>
            <person name="Miyauchi S."/>
            <person name="Thiergart T."/>
            <person name="Pickel B."/>
            <person name="Atanasova L."/>
            <person name="Karlsson M."/>
            <person name="Huettel B."/>
            <person name="Barry K.W."/>
            <person name="Haridas S."/>
            <person name="Chen C."/>
            <person name="Bauer D."/>
            <person name="Andreopoulos W."/>
            <person name="Pangilinan J."/>
            <person name="LaButti K."/>
            <person name="Riley R."/>
            <person name="Lipzen A."/>
            <person name="Clum A."/>
            <person name="Drula E."/>
            <person name="Henrissat B."/>
            <person name="Kohler A."/>
            <person name="Grigoriev I.V."/>
            <person name="Martin F.M."/>
            <person name="Hacquard S."/>
        </authorList>
    </citation>
    <scope>NUCLEOTIDE SEQUENCE [LARGE SCALE GENOMIC DNA]</scope>
    <source>
        <strain evidence="19 20">MPI-CAGE-CH-0241</strain>
    </source>
</reference>
<evidence type="ECO:0000256" key="15">
    <source>
        <dbReference type="ARBA" id="ARBA00047174"/>
    </source>
</evidence>
<feature type="compositionally biased region" description="Low complexity" evidence="16">
    <location>
        <begin position="258"/>
        <end position="270"/>
    </location>
</feature>
<dbReference type="GO" id="GO:0004497">
    <property type="term" value="F:monooxygenase activity"/>
    <property type="evidence" value="ECO:0007669"/>
    <property type="project" value="UniProtKB-KW"/>
</dbReference>
<dbReference type="InterPro" id="IPR005103">
    <property type="entry name" value="AA9_LPMO"/>
</dbReference>
<keyword evidence="10" id="KW-1015">Disulfide bond</keyword>
<name>A0A9P8WA09_9HYPO</name>
<dbReference type="GO" id="GO:0016787">
    <property type="term" value="F:hydrolase activity"/>
    <property type="evidence" value="ECO:0007669"/>
    <property type="project" value="UniProtKB-KW"/>
</dbReference>
<comment type="cofactor">
    <cofactor evidence="1">
        <name>Cu(2+)</name>
        <dbReference type="ChEBI" id="CHEBI:29036"/>
    </cofactor>
</comment>
<keyword evidence="3" id="KW-0964">Secreted</keyword>
<feature type="domain" description="Auxiliary Activity family 9 catalytic" evidence="18">
    <location>
        <begin position="22"/>
        <end position="236"/>
    </location>
</feature>
<keyword evidence="7" id="KW-0560">Oxidoreductase</keyword>
<feature type="signal peptide" evidence="17">
    <location>
        <begin position="1"/>
        <end position="21"/>
    </location>
</feature>
<evidence type="ECO:0000256" key="7">
    <source>
        <dbReference type="ARBA" id="ARBA00023002"/>
    </source>
</evidence>
<evidence type="ECO:0000256" key="16">
    <source>
        <dbReference type="SAM" id="MobiDB-lite"/>
    </source>
</evidence>
<evidence type="ECO:0000256" key="10">
    <source>
        <dbReference type="ARBA" id="ARBA00023157"/>
    </source>
</evidence>
<dbReference type="EC" id="1.14.99.56" evidence="15"/>
<keyword evidence="5 17" id="KW-0732">Signal</keyword>
<evidence type="ECO:0000256" key="9">
    <source>
        <dbReference type="ARBA" id="ARBA00023033"/>
    </source>
</evidence>
<evidence type="ECO:0000256" key="8">
    <source>
        <dbReference type="ARBA" id="ARBA00023008"/>
    </source>
</evidence>
<comment type="caution">
    <text evidence="19">The sequence shown here is derived from an EMBL/GenBank/DDBJ whole genome shotgun (WGS) entry which is preliminary data.</text>
</comment>
<dbReference type="PANTHER" id="PTHR33353:SF36">
    <property type="entry name" value="ENDO-BETA-1,4-GLUCANASE D"/>
    <property type="match status" value="1"/>
</dbReference>
<keyword evidence="6" id="KW-0136">Cellulose degradation</keyword>
<evidence type="ECO:0000313" key="19">
    <source>
        <dbReference type="EMBL" id="KAH6893289.1"/>
    </source>
</evidence>
<keyword evidence="11" id="KW-0119">Carbohydrate metabolism</keyword>
<protein>
    <recommendedName>
        <fullName evidence="15">lytic cellulose monooxygenase (C4-dehydrogenating)</fullName>
        <ecNumber evidence="15">1.14.99.56</ecNumber>
    </recommendedName>
</protein>
<dbReference type="OrthoDB" id="4849160at2759"/>
<organism evidence="19 20">
    <name type="scientific">Thelonectria olida</name>
    <dbReference type="NCBI Taxonomy" id="1576542"/>
    <lineage>
        <taxon>Eukaryota</taxon>
        <taxon>Fungi</taxon>
        <taxon>Dikarya</taxon>
        <taxon>Ascomycota</taxon>
        <taxon>Pezizomycotina</taxon>
        <taxon>Sordariomycetes</taxon>
        <taxon>Hypocreomycetidae</taxon>
        <taxon>Hypocreales</taxon>
        <taxon>Nectriaceae</taxon>
        <taxon>Thelonectria</taxon>
    </lineage>
</organism>
<dbReference type="GO" id="GO:0030245">
    <property type="term" value="P:cellulose catabolic process"/>
    <property type="evidence" value="ECO:0007669"/>
    <property type="project" value="UniProtKB-KW"/>
</dbReference>
<evidence type="ECO:0000256" key="17">
    <source>
        <dbReference type="SAM" id="SignalP"/>
    </source>
</evidence>
<dbReference type="InterPro" id="IPR049892">
    <property type="entry name" value="AA9"/>
</dbReference>
<proteinExistence type="inferred from homology"/>
<evidence type="ECO:0000256" key="14">
    <source>
        <dbReference type="ARBA" id="ARBA00045077"/>
    </source>
</evidence>
<dbReference type="CDD" id="cd21175">
    <property type="entry name" value="LPMO_AA9"/>
    <property type="match status" value="1"/>
</dbReference>